<dbReference type="RefSeq" id="WP_253760330.1">
    <property type="nucleotide sequence ID" value="NZ_BAABKA010000019.1"/>
</dbReference>
<feature type="region of interest" description="Disordered" evidence="1">
    <location>
        <begin position="592"/>
        <end position="622"/>
    </location>
</feature>
<comment type="caution">
    <text evidence="3">The sequence shown here is derived from an EMBL/GenBank/DDBJ whole genome shotgun (WGS) entry which is preliminary data.</text>
</comment>
<sequence>MTIHIDRQAPSSSLPTHDQPDLDLAALPGTEAPATEQAAGPVTVPVGEELGRAAKSLLWASRRGLYPVAAMGALYTAGTVLHEVGDVHPLWVLAGGATTAVAGLCVRGVRTFLAKAPWRPRWAAGCLAAATAWTAAAATGGAGLDTLMPATLVAGGSLLAAPWWWTYRLRVREDRRPTAPAAPLALTAAAPVPAIEAAHPHQVAWGEHVGGPRGQLEFSSLIDPEPVADHRGEPNGTAWIIDGGPARHTYGDMRNAMEDIKATLDRPHVDSLIYLDQDPQQYKTRGKLIVLERNPLIQEIMWPGPSLDPDSGLVPISVYPDGSGWAFYPLYVPGWGVPHDLFAGAPGTGKSSLIHLVAGESLNIGSAVLLYDPHGGGSFEHLVPRTTRSFLDAGEIYAGMRGLEAAHAERIAILHEVGETRMGPEYGHPIIHAVIDEASHQAVLGNPLISQILTPIGREGRKLWIKLTVALQNPGVEEGFHDNGELLDLLLAGNVVLFRVASNRITRNIKVGDVEVAPHLLPPYFDREQKLLTTGLGYVLTGTPRELPSRTAKVLARTFTSTVPMGSPFDDRTGEAFERGYARGIVELERLAEQSQRSSSRPGDGDDGGGRTLHAVPSSPADPTAKDALIELFQQREHVTIADIRNAEICSPSRAYDLLNELLNKELIERVEGVRGRYRWKAAS</sequence>
<keyword evidence="2" id="KW-0812">Transmembrane</keyword>
<dbReference type="AlphaFoldDB" id="A0A9X2H1R3"/>
<feature type="transmembrane region" description="Helical" evidence="2">
    <location>
        <begin position="122"/>
        <end position="141"/>
    </location>
</feature>
<keyword evidence="4" id="KW-1185">Reference proteome</keyword>
<evidence type="ECO:0000313" key="4">
    <source>
        <dbReference type="Proteomes" id="UP001139648"/>
    </source>
</evidence>
<dbReference type="Gene3D" id="3.40.50.300">
    <property type="entry name" value="P-loop containing nucleotide triphosphate hydrolases"/>
    <property type="match status" value="1"/>
</dbReference>
<keyword evidence="2" id="KW-1133">Transmembrane helix</keyword>
<gene>
    <name evidence="3" type="ORF">HD597_012895</name>
</gene>
<evidence type="ECO:0000256" key="1">
    <source>
        <dbReference type="SAM" id="MobiDB-lite"/>
    </source>
</evidence>
<feature type="transmembrane region" description="Helical" evidence="2">
    <location>
        <begin position="65"/>
        <end position="84"/>
    </location>
</feature>
<dbReference type="SUPFAM" id="SSF52540">
    <property type="entry name" value="P-loop containing nucleoside triphosphate hydrolases"/>
    <property type="match status" value="1"/>
</dbReference>
<protein>
    <submittedName>
        <fullName evidence="3">Uncharacterized protein</fullName>
    </submittedName>
</protein>
<organism evidence="3 4">
    <name type="scientific">Nonomuraea thailandensis</name>
    <dbReference type="NCBI Taxonomy" id="1188745"/>
    <lineage>
        <taxon>Bacteria</taxon>
        <taxon>Bacillati</taxon>
        <taxon>Actinomycetota</taxon>
        <taxon>Actinomycetes</taxon>
        <taxon>Streptosporangiales</taxon>
        <taxon>Streptosporangiaceae</taxon>
        <taxon>Nonomuraea</taxon>
    </lineage>
</organism>
<name>A0A9X2H1R3_9ACTN</name>
<keyword evidence="2" id="KW-0472">Membrane</keyword>
<evidence type="ECO:0000313" key="3">
    <source>
        <dbReference type="EMBL" id="MCP2365791.1"/>
    </source>
</evidence>
<feature type="region of interest" description="Disordered" evidence="1">
    <location>
        <begin position="1"/>
        <end position="24"/>
    </location>
</feature>
<feature type="transmembrane region" description="Helical" evidence="2">
    <location>
        <begin position="90"/>
        <end position="110"/>
    </location>
</feature>
<proteinExistence type="predicted"/>
<dbReference type="InterPro" id="IPR027417">
    <property type="entry name" value="P-loop_NTPase"/>
</dbReference>
<dbReference type="EMBL" id="JAMZEB010000004">
    <property type="protein sequence ID" value="MCP2365791.1"/>
    <property type="molecule type" value="Genomic_DNA"/>
</dbReference>
<evidence type="ECO:0000256" key="2">
    <source>
        <dbReference type="SAM" id="Phobius"/>
    </source>
</evidence>
<accession>A0A9X2H1R3</accession>
<reference evidence="3" key="1">
    <citation type="submission" date="2022-06" db="EMBL/GenBank/DDBJ databases">
        <title>Sequencing the genomes of 1000 actinobacteria strains.</title>
        <authorList>
            <person name="Klenk H.-P."/>
        </authorList>
    </citation>
    <scope>NUCLEOTIDE SEQUENCE</scope>
    <source>
        <strain evidence="3">DSM 46694</strain>
    </source>
</reference>
<dbReference type="Proteomes" id="UP001139648">
    <property type="component" value="Unassembled WGS sequence"/>
</dbReference>